<organism evidence="2 3">
    <name type="scientific">Streblomastix strix</name>
    <dbReference type="NCBI Taxonomy" id="222440"/>
    <lineage>
        <taxon>Eukaryota</taxon>
        <taxon>Metamonada</taxon>
        <taxon>Preaxostyla</taxon>
        <taxon>Oxymonadida</taxon>
        <taxon>Streblomastigidae</taxon>
        <taxon>Streblomastix</taxon>
    </lineage>
</organism>
<feature type="region of interest" description="Disordered" evidence="1">
    <location>
        <begin position="707"/>
        <end position="737"/>
    </location>
</feature>
<evidence type="ECO:0000256" key="1">
    <source>
        <dbReference type="SAM" id="MobiDB-lite"/>
    </source>
</evidence>
<accession>A0A5J4V3Y1</accession>
<sequence length="746" mass="84022">MIPIINTIPDYILDKYIKVGYPGSYDSENIYVGISPLTSLPPNSSTPVRTEYRGYYELKYPLFPFNTLVSATLNLTKATGIYPGLSALSIIPSKVTNLTYSEITGQSNIITTPIALSTSYSASPASIALNITSPIRSNLENGVGNLIVELRGSLPDNTYANTQFVNIESITVAKRPTFVIVAESSTGLSPYGNAGAYVATSSDIFNCFGYAIEFYSDWLHLFQSGNYPVAVSVAIYQNLLIPAAMNMMNQKNTEVRIISALSSDIAVYERRIAFRVGRISTGVFWDFHFMKEHSNGSWSHKPGRFPSILLPTGDNPNNGFWGSTGYDSTTTYFAINHIQGGFMKKYLIFFLVLICVTILISCAQNEVDLENDVNSESEFIKFNDGRSIIDYEALGFHLPFEINDDAVPMWGRTDGEIDPLRQESYLSQPRSVLSEKGHNLKEAFFNSDDYSLYGIVAGSSNPPNFIYYLDVSYADNQPKVLFYNKGIEEYDRLSAFPWTFIDGIVSNNETSYVFNTRYIGAVGPIQENFLALFAALYYDNTFPYTVYFSQDYIFLMSKEENFSKTYLERFTPEHGVYLFKDQFQHNTCSKPIKYQQVQKGLCLQYIERQNNTSGDFNPLNLSEFVLVTTSFPLNSLPLLCSVLPENVIILIVVLVVKRILQPPPKEQLQVQLLPRTVEVNLEKITITTQSPGHPPGTGYLLWTRQSQTVPDPDSRRSPREQSSYFSHGYDTNPGGRRKNYYRHLFG</sequence>
<protein>
    <submittedName>
        <fullName evidence="2">Uncharacterized protein</fullName>
    </submittedName>
</protein>
<proteinExistence type="predicted"/>
<evidence type="ECO:0000313" key="3">
    <source>
        <dbReference type="Proteomes" id="UP000324800"/>
    </source>
</evidence>
<evidence type="ECO:0000313" key="2">
    <source>
        <dbReference type="EMBL" id="KAA6376761.1"/>
    </source>
</evidence>
<reference evidence="2 3" key="1">
    <citation type="submission" date="2019-03" db="EMBL/GenBank/DDBJ databases">
        <title>Single cell metagenomics reveals metabolic interactions within the superorganism composed of flagellate Streblomastix strix and complex community of Bacteroidetes bacteria on its surface.</title>
        <authorList>
            <person name="Treitli S.C."/>
            <person name="Kolisko M."/>
            <person name="Husnik F."/>
            <person name="Keeling P."/>
            <person name="Hampl V."/>
        </authorList>
    </citation>
    <scope>NUCLEOTIDE SEQUENCE [LARGE SCALE GENOMIC DNA]</scope>
    <source>
        <strain evidence="2">ST1C</strain>
    </source>
</reference>
<dbReference type="EMBL" id="SNRW01010302">
    <property type="protein sequence ID" value="KAA6376761.1"/>
    <property type="molecule type" value="Genomic_DNA"/>
</dbReference>
<name>A0A5J4V3Y1_9EUKA</name>
<dbReference type="Proteomes" id="UP000324800">
    <property type="component" value="Unassembled WGS sequence"/>
</dbReference>
<comment type="caution">
    <text evidence="2">The sequence shown here is derived from an EMBL/GenBank/DDBJ whole genome shotgun (WGS) entry which is preliminary data.</text>
</comment>
<dbReference type="AlphaFoldDB" id="A0A5J4V3Y1"/>
<gene>
    <name evidence="2" type="ORF">EZS28_027711</name>
</gene>